<dbReference type="EMBL" id="WJHE01000385">
    <property type="protein sequence ID" value="MST32772.1"/>
    <property type="molecule type" value="Genomic_DNA"/>
</dbReference>
<gene>
    <name evidence="2" type="ORF">GHK86_08565</name>
</gene>
<dbReference type="Proteomes" id="UP000437736">
    <property type="component" value="Unassembled WGS sequence"/>
</dbReference>
<sequence>MAADPSLLVDGAFWRRPLADRMQVFAEWRAEGPFVPAHVEVPFFGQSVDFTAVIGHPEVAEISRRPQEFCSGRGSTAIVDLPVDALEYFSSIIVMDDPRHARQRGIVARKFTPRHLQTLLDSVERVCTEVLDGVCEQGEVDLVETVSEPFPLLIICDMLGIPRSEFATVLRCTNVILGAGDLEATGSEDVFTALLSAGMELTGLLNELVEHRRQHPADDLTSALVHTDVGEDWLRPEELAPFFILLTTAGNDTTRNAISHGVDLLARHPDQKAAWQADLGGVTASAVEEILRLASPVVYMRRTATRDTTLAGVDFREGDKVAMFYGAANRDPRVFADPEAMDVRRAPNPHLAFGGPGPHFCLGAHLARRELAVMFRQLLTRLPDLEPAGEPQLLESQSIPLVGGVKHLPVRFTPAPKVGAA</sequence>
<dbReference type="PANTHER" id="PTHR46696">
    <property type="entry name" value="P450, PUTATIVE (EUROFUNG)-RELATED"/>
    <property type="match status" value="1"/>
</dbReference>
<dbReference type="PRINTS" id="PR00385">
    <property type="entry name" value="P450"/>
</dbReference>
<organism evidence="2 3">
    <name type="scientific">Acidiferrimicrobium australe</name>
    <dbReference type="NCBI Taxonomy" id="2664430"/>
    <lineage>
        <taxon>Bacteria</taxon>
        <taxon>Bacillati</taxon>
        <taxon>Actinomycetota</taxon>
        <taxon>Acidimicrobiia</taxon>
        <taxon>Acidimicrobiales</taxon>
        <taxon>Acidimicrobiaceae</taxon>
        <taxon>Acidiferrimicrobium</taxon>
    </lineage>
</organism>
<comment type="similarity">
    <text evidence="1">Belongs to the cytochrome P450 family.</text>
</comment>
<dbReference type="InterPro" id="IPR001128">
    <property type="entry name" value="Cyt_P450"/>
</dbReference>
<dbReference type="SUPFAM" id="SSF48264">
    <property type="entry name" value="Cytochrome P450"/>
    <property type="match status" value="1"/>
</dbReference>
<keyword evidence="3" id="KW-1185">Reference proteome</keyword>
<dbReference type="Gene3D" id="1.10.630.10">
    <property type="entry name" value="Cytochrome P450"/>
    <property type="match status" value="1"/>
</dbReference>
<name>A0ABW9QTY7_9ACTN</name>
<protein>
    <submittedName>
        <fullName evidence="2">Cytochrome P450</fullName>
    </submittedName>
</protein>
<accession>A0ABW9QTY7</accession>
<dbReference type="Pfam" id="PF00067">
    <property type="entry name" value="p450"/>
    <property type="match status" value="1"/>
</dbReference>
<dbReference type="InterPro" id="IPR036396">
    <property type="entry name" value="Cyt_P450_sf"/>
</dbReference>
<dbReference type="PRINTS" id="PR00359">
    <property type="entry name" value="BP450"/>
</dbReference>
<dbReference type="CDD" id="cd11033">
    <property type="entry name" value="CYP142-like"/>
    <property type="match status" value="1"/>
</dbReference>
<reference evidence="2 3" key="1">
    <citation type="submission" date="2019-11" db="EMBL/GenBank/DDBJ databases">
        <title>Acidiferrimicrobium australis gen. nov., sp. nov., an acidophilic and obligately heterotrophic, member of the Actinobacteria that catalyses dissimilatory oxido- reduction of iron isolated from metal-rich acidic water in Chile.</title>
        <authorList>
            <person name="Gonzalez D."/>
            <person name="Huber K."/>
            <person name="Hedrich S."/>
            <person name="Rojas-Villalobos C."/>
            <person name="Quatrini R."/>
            <person name="Dinamarca M.A."/>
            <person name="Schwarz A."/>
            <person name="Canales C."/>
            <person name="Nancucheo I."/>
        </authorList>
    </citation>
    <scope>NUCLEOTIDE SEQUENCE [LARGE SCALE GENOMIC DNA]</scope>
    <source>
        <strain evidence="2 3">USS-CCA1</strain>
    </source>
</reference>
<evidence type="ECO:0000313" key="2">
    <source>
        <dbReference type="EMBL" id="MST32772.1"/>
    </source>
</evidence>
<comment type="caution">
    <text evidence="2">The sequence shown here is derived from an EMBL/GenBank/DDBJ whole genome shotgun (WGS) entry which is preliminary data.</text>
</comment>
<evidence type="ECO:0000256" key="1">
    <source>
        <dbReference type="ARBA" id="ARBA00010617"/>
    </source>
</evidence>
<dbReference type="InterPro" id="IPR002397">
    <property type="entry name" value="Cyt_P450_B"/>
</dbReference>
<dbReference type="PANTHER" id="PTHR46696:SF4">
    <property type="entry name" value="BIOTIN BIOSYNTHESIS CYTOCHROME P450"/>
    <property type="match status" value="1"/>
</dbReference>
<evidence type="ECO:0000313" key="3">
    <source>
        <dbReference type="Proteomes" id="UP000437736"/>
    </source>
</evidence>
<proteinExistence type="inferred from homology"/>